<dbReference type="PROSITE" id="PS51900">
    <property type="entry name" value="CB"/>
    <property type="match status" value="1"/>
</dbReference>
<evidence type="ECO:0000256" key="1">
    <source>
        <dbReference type="ARBA" id="ARBA00008857"/>
    </source>
</evidence>
<dbReference type="InterPro" id="IPR044068">
    <property type="entry name" value="CB"/>
</dbReference>
<dbReference type="AlphaFoldDB" id="A0A2S7K3Q6"/>
<sequence>MKLTDLVCRSAMPGPKVRKLSDGGGLQLWVQPGGSRQWRLAYKFDGKQKVLAIGPYPIVSLAQAREARDEAKRLLYEGVDPNIRKKEQQKPAETFRNIAAEYVEKITREGRAERTLSKNNWLLGMANDTFGDMEIREIAAPKILEALRQVEARGHYESARRMRSTIGSVFRYAMATARADADPTIALRDALIRPQPTSRAAIIDPEAVGGLLRAVDGFEGHFTTRAGLQLMALLFPRPGELRFAEWSEFDFETAIWTVPASRMKMRRPHKSPLPRQSIEILAELRALNGGSRFVLPGMRSSDRPMSDSAMNAALRRMGFAKDEMTPHGFRATAATLLNETGKWHPDAVERQLAHIDENEIRRAYTRGEYWDERVRMMQWWADYLDKLKASGKREQNKVTLASPRRDFIHIGE</sequence>
<comment type="similarity">
    <text evidence="1">Belongs to the 'phage' integrase family.</text>
</comment>
<dbReference type="OrthoDB" id="9795573at2"/>
<feature type="domain" description="Core-binding (CB)" evidence="7">
    <location>
        <begin position="93"/>
        <end position="174"/>
    </location>
</feature>
<reference evidence="8 9" key="1">
    <citation type="submission" date="2017-12" db="EMBL/GenBank/DDBJ databases">
        <authorList>
            <person name="Hurst M.R.H."/>
        </authorList>
    </citation>
    <scope>NUCLEOTIDE SEQUENCE [LARGE SCALE GENOMIC DNA]</scope>
    <source>
        <strain evidence="8 9">SY-3-19</strain>
    </source>
</reference>
<evidence type="ECO:0000259" key="6">
    <source>
        <dbReference type="PROSITE" id="PS51898"/>
    </source>
</evidence>
<dbReference type="Gene3D" id="1.10.443.10">
    <property type="entry name" value="Intergrase catalytic core"/>
    <property type="match status" value="1"/>
</dbReference>
<dbReference type="InterPro" id="IPR010998">
    <property type="entry name" value="Integrase_recombinase_N"/>
</dbReference>
<feature type="domain" description="Tyr recombinase" evidence="6">
    <location>
        <begin position="198"/>
        <end position="377"/>
    </location>
</feature>
<dbReference type="InterPro" id="IPR002104">
    <property type="entry name" value="Integrase_catalytic"/>
</dbReference>
<dbReference type="Pfam" id="PF00589">
    <property type="entry name" value="Phage_integrase"/>
    <property type="match status" value="1"/>
</dbReference>
<dbReference type="Gene3D" id="1.10.150.130">
    <property type="match status" value="1"/>
</dbReference>
<evidence type="ECO:0000313" key="9">
    <source>
        <dbReference type="Proteomes" id="UP000239504"/>
    </source>
</evidence>
<keyword evidence="2" id="KW-0229">DNA integration</keyword>
<dbReference type="RefSeq" id="WP_104830679.1">
    <property type="nucleotide sequence ID" value="NZ_PJCH01000010.1"/>
</dbReference>
<dbReference type="InterPro" id="IPR025166">
    <property type="entry name" value="Integrase_DNA_bind_dom"/>
</dbReference>
<keyword evidence="3 5" id="KW-0238">DNA-binding</keyword>
<evidence type="ECO:0000256" key="2">
    <source>
        <dbReference type="ARBA" id="ARBA00022908"/>
    </source>
</evidence>
<dbReference type="InterPro" id="IPR011010">
    <property type="entry name" value="DNA_brk_join_enz"/>
</dbReference>
<dbReference type="InterPro" id="IPR038488">
    <property type="entry name" value="Integrase_DNA-bd_sf"/>
</dbReference>
<gene>
    <name evidence="8" type="ORF">CW354_13850</name>
</gene>
<evidence type="ECO:0000259" key="7">
    <source>
        <dbReference type="PROSITE" id="PS51900"/>
    </source>
</evidence>
<dbReference type="PANTHER" id="PTHR30629:SF2">
    <property type="entry name" value="PROPHAGE INTEGRASE INTS-RELATED"/>
    <property type="match status" value="1"/>
</dbReference>
<organism evidence="8 9">
    <name type="scientific">Hyphococcus luteus</name>
    <dbReference type="NCBI Taxonomy" id="2058213"/>
    <lineage>
        <taxon>Bacteria</taxon>
        <taxon>Pseudomonadati</taxon>
        <taxon>Pseudomonadota</taxon>
        <taxon>Alphaproteobacteria</taxon>
        <taxon>Parvularculales</taxon>
        <taxon>Parvularculaceae</taxon>
        <taxon>Hyphococcus</taxon>
    </lineage>
</organism>
<dbReference type="InterPro" id="IPR053876">
    <property type="entry name" value="Phage_int_M"/>
</dbReference>
<dbReference type="EMBL" id="PJCH01000010">
    <property type="protein sequence ID" value="PQA87121.1"/>
    <property type="molecule type" value="Genomic_DNA"/>
</dbReference>
<evidence type="ECO:0000256" key="5">
    <source>
        <dbReference type="PROSITE-ProRule" id="PRU01248"/>
    </source>
</evidence>
<dbReference type="PANTHER" id="PTHR30629">
    <property type="entry name" value="PROPHAGE INTEGRASE"/>
    <property type="match status" value="1"/>
</dbReference>
<evidence type="ECO:0000256" key="3">
    <source>
        <dbReference type="ARBA" id="ARBA00023125"/>
    </source>
</evidence>
<dbReference type="Gene3D" id="3.30.160.390">
    <property type="entry name" value="Integrase, DNA-binding domain"/>
    <property type="match status" value="1"/>
</dbReference>
<keyword evidence="9" id="KW-1185">Reference proteome</keyword>
<dbReference type="Pfam" id="PF22022">
    <property type="entry name" value="Phage_int_M"/>
    <property type="match status" value="1"/>
</dbReference>
<dbReference type="CDD" id="cd00801">
    <property type="entry name" value="INT_P4_C"/>
    <property type="match status" value="1"/>
</dbReference>
<keyword evidence="4" id="KW-0233">DNA recombination</keyword>
<dbReference type="InterPro" id="IPR050808">
    <property type="entry name" value="Phage_Integrase"/>
</dbReference>
<dbReference type="PROSITE" id="PS51898">
    <property type="entry name" value="TYR_RECOMBINASE"/>
    <property type="match status" value="1"/>
</dbReference>
<dbReference type="GO" id="GO:0003677">
    <property type="term" value="F:DNA binding"/>
    <property type="evidence" value="ECO:0007669"/>
    <property type="project" value="UniProtKB-UniRule"/>
</dbReference>
<dbReference type="SUPFAM" id="SSF56349">
    <property type="entry name" value="DNA breaking-rejoining enzymes"/>
    <property type="match status" value="1"/>
</dbReference>
<dbReference type="GO" id="GO:0015074">
    <property type="term" value="P:DNA integration"/>
    <property type="evidence" value="ECO:0007669"/>
    <property type="project" value="UniProtKB-KW"/>
</dbReference>
<dbReference type="Proteomes" id="UP000239504">
    <property type="component" value="Unassembled WGS sequence"/>
</dbReference>
<dbReference type="InterPro" id="IPR013762">
    <property type="entry name" value="Integrase-like_cat_sf"/>
</dbReference>
<dbReference type="Pfam" id="PF13356">
    <property type="entry name" value="Arm-DNA-bind_3"/>
    <property type="match status" value="1"/>
</dbReference>
<proteinExistence type="inferred from homology"/>
<evidence type="ECO:0000313" key="8">
    <source>
        <dbReference type="EMBL" id="PQA87121.1"/>
    </source>
</evidence>
<accession>A0A2S7K3Q6</accession>
<comment type="caution">
    <text evidence="8">The sequence shown here is derived from an EMBL/GenBank/DDBJ whole genome shotgun (WGS) entry which is preliminary data.</text>
</comment>
<protein>
    <submittedName>
        <fullName evidence="8">Integrase</fullName>
    </submittedName>
</protein>
<evidence type="ECO:0000256" key="4">
    <source>
        <dbReference type="ARBA" id="ARBA00023172"/>
    </source>
</evidence>
<dbReference type="GO" id="GO:0006310">
    <property type="term" value="P:DNA recombination"/>
    <property type="evidence" value="ECO:0007669"/>
    <property type="project" value="UniProtKB-KW"/>
</dbReference>
<name>A0A2S7K3Q6_9PROT</name>